<dbReference type="Proteomes" id="UP000243519">
    <property type="component" value="Unassembled WGS sequence"/>
</dbReference>
<evidence type="ECO:0000256" key="1">
    <source>
        <dbReference type="ARBA" id="ARBA00001971"/>
    </source>
</evidence>
<dbReference type="InterPro" id="IPR017972">
    <property type="entry name" value="Cyt_P450_CS"/>
</dbReference>
<dbReference type="InterPro" id="IPR036396">
    <property type="entry name" value="Cyt_P450_sf"/>
</dbReference>
<organism evidence="8 9">
    <name type="scientific">Trichophyton violaceum</name>
    <dbReference type="NCBI Taxonomy" id="34388"/>
    <lineage>
        <taxon>Eukaryota</taxon>
        <taxon>Fungi</taxon>
        <taxon>Dikarya</taxon>
        <taxon>Ascomycota</taxon>
        <taxon>Pezizomycotina</taxon>
        <taxon>Eurotiomycetes</taxon>
        <taxon>Eurotiomycetidae</taxon>
        <taxon>Onygenales</taxon>
        <taxon>Arthrodermataceae</taxon>
        <taxon>Trichophyton</taxon>
    </lineage>
</organism>
<dbReference type="GO" id="GO:0004497">
    <property type="term" value="F:monooxygenase activity"/>
    <property type="evidence" value="ECO:0007669"/>
    <property type="project" value="UniProtKB-KW"/>
</dbReference>
<dbReference type="PRINTS" id="PR00385">
    <property type="entry name" value="P450"/>
</dbReference>
<dbReference type="GO" id="GO:0016705">
    <property type="term" value="F:oxidoreductase activity, acting on paired donors, with incorporation or reduction of molecular oxygen"/>
    <property type="evidence" value="ECO:0007669"/>
    <property type="project" value="InterPro"/>
</dbReference>
<keyword evidence="3 6" id="KW-0479">Metal-binding</keyword>
<feature type="binding site" description="axial binding residue" evidence="6">
    <location>
        <position position="475"/>
    </location>
    <ligand>
        <name>heme</name>
        <dbReference type="ChEBI" id="CHEBI:30413"/>
    </ligand>
    <ligandPart>
        <name>Fe</name>
        <dbReference type="ChEBI" id="CHEBI:18248"/>
    </ligandPart>
</feature>
<keyword evidence="5 6" id="KW-0408">Iron</keyword>
<keyword evidence="6 7" id="KW-0349">Heme</keyword>
<dbReference type="InterPro" id="IPR001128">
    <property type="entry name" value="Cyt_P450"/>
</dbReference>
<dbReference type="EMBL" id="LHPN01000003">
    <property type="protein sequence ID" value="OAL72936.1"/>
    <property type="molecule type" value="Genomic_DNA"/>
</dbReference>
<gene>
    <name evidence="8" type="ORF">A7D00_2709</name>
</gene>
<dbReference type="Gene3D" id="1.10.630.10">
    <property type="entry name" value="Cytochrome P450"/>
    <property type="match status" value="1"/>
</dbReference>
<dbReference type="SUPFAM" id="SSF48264">
    <property type="entry name" value="Cytochrome P450"/>
    <property type="match status" value="1"/>
</dbReference>
<dbReference type="FunFam" id="1.10.630.10:FF:000115">
    <property type="entry name" value="Cytochrome P450 monooxygenase, putative"/>
    <property type="match status" value="1"/>
</dbReference>
<keyword evidence="7 8" id="KW-0503">Monooxygenase</keyword>
<protein>
    <submittedName>
        <fullName evidence="8">Cytochrome P450 monooxygenase</fullName>
    </submittedName>
</protein>
<keyword evidence="4 7" id="KW-0560">Oxidoreductase</keyword>
<dbReference type="Pfam" id="PF00067">
    <property type="entry name" value="p450"/>
    <property type="match status" value="1"/>
</dbReference>
<evidence type="ECO:0000256" key="3">
    <source>
        <dbReference type="ARBA" id="ARBA00022723"/>
    </source>
</evidence>
<dbReference type="OrthoDB" id="1470350at2759"/>
<dbReference type="PANTHER" id="PTHR24305:SF166">
    <property type="entry name" value="CYTOCHROME P450 12A4, MITOCHONDRIAL-RELATED"/>
    <property type="match status" value="1"/>
</dbReference>
<sequence length="536" mass="60323">MAILSSGLFQATAAALLLALGVYKFIIYPAFFSPLAKIPNAHFTSPLSPLWILWRRFRMTGNRTIHAAHMKHGPIVRLGPSEVSINCYEGGLRTVYTGGHEKHEWYPRLFGSFGTISMFSMVRSKEHSVRKRMLANIYSKSYLQASPQLKTVTEAILFDRLFPVLEGYAKSESSVEVHELNNAIALDFITAYIFGLPAASNFIQNPSPRKEWFSIYHSRKEFEFYIQETPGLLSWSHKLGFPLIPKWCDGANAFMEKWGLDTCDKAEENISSSDPIAEPVVYRQLKQALQRHFAANPDTRLEGKDVAQKIRLEVACETFDHLTAGHETSAITLTYLFWELSKNPDIQEKLRRELKTLVPNVIPLSHSGRSKLPSHKSIDALPLLDAIVMETLRLHPPIPGIQPRLTPADASLAGYHNLPPNTRVNAQAYSLHKNEDVFPNADSWLPDRWLAPAGSPQLDEMKRWFWAFGSGGRMCIGSHFALQEIKLVVAALYTNYTTRIVEDEGMEPIDAYTTRPTGNKLTLIFGRARGGSLKSV</sequence>
<evidence type="ECO:0000256" key="5">
    <source>
        <dbReference type="ARBA" id="ARBA00023004"/>
    </source>
</evidence>
<reference evidence="8 9" key="1">
    <citation type="submission" date="2016-05" db="EMBL/GenBank/DDBJ databases">
        <title>Genome sequencing of Trichophyton violaceum CMCC(F)T3l isolated from hair.</title>
        <authorList>
            <person name="Zhan P."/>
            <person name="Tao Y."/>
            <person name="Liu W."/>
        </authorList>
    </citation>
    <scope>NUCLEOTIDE SEQUENCE [LARGE SCALE GENOMIC DNA]</scope>
    <source>
        <strain evidence="9">CMCC(F)T3l</strain>
    </source>
</reference>
<evidence type="ECO:0000313" key="9">
    <source>
        <dbReference type="Proteomes" id="UP000243519"/>
    </source>
</evidence>
<dbReference type="GO" id="GO:0005506">
    <property type="term" value="F:iron ion binding"/>
    <property type="evidence" value="ECO:0007669"/>
    <property type="project" value="InterPro"/>
</dbReference>
<evidence type="ECO:0000256" key="7">
    <source>
        <dbReference type="RuleBase" id="RU000461"/>
    </source>
</evidence>
<dbReference type="InterPro" id="IPR002401">
    <property type="entry name" value="Cyt_P450_E_grp-I"/>
</dbReference>
<comment type="similarity">
    <text evidence="2 7">Belongs to the cytochrome P450 family.</text>
</comment>
<evidence type="ECO:0000256" key="4">
    <source>
        <dbReference type="ARBA" id="ARBA00023002"/>
    </source>
</evidence>
<dbReference type="PRINTS" id="PR00463">
    <property type="entry name" value="EP450I"/>
</dbReference>
<comment type="caution">
    <text evidence="8">The sequence shown here is derived from an EMBL/GenBank/DDBJ whole genome shotgun (WGS) entry which is preliminary data.</text>
</comment>
<dbReference type="GO" id="GO:0020037">
    <property type="term" value="F:heme binding"/>
    <property type="evidence" value="ECO:0007669"/>
    <property type="project" value="InterPro"/>
</dbReference>
<dbReference type="AlphaFoldDB" id="A0A178FLS8"/>
<dbReference type="PROSITE" id="PS00086">
    <property type="entry name" value="CYTOCHROME_P450"/>
    <property type="match status" value="1"/>
</dbReference>
<evidence type="ECO:0000256" key="2">
    <source>
        <dbReference type="ARBA" id="ARBA00010617"/>
    </source>
</evidence>
<keyword evidence="9" id="KW-1185">Reference proteome</keyword>
<evidence type="ECO:0000313" key="8">
    <source>
        <dbReference type="EMBL" id="OAL72936.1"/>
    </source>
</evidence>
<dbReference type="InterPro" id="IPR050121">
    <property type="entry name" value="Cytochrome_P450_monoxygenase"/>
</dbReference>
<accession>A0A178FLS8</accession>
<name>A0A178FLS8_TRIVO</name>
<proteinExistence type="inferred from homology"/>
<dbReference type="PANTHER" id="PTHR24305">
    <property type="entry name" value="CYTOCHROME P450"/>
    <property type="match status" value="1"/>
</dbReference>
<evidence type="ECO:0000256" key="6">
    <source>
        <dbReference type="PIRSR" id="PIRSR602401-1"/>
    </source>
</evidence>
<dbReference type="CDD" id="cd11059">
    <property type="entry name" value="CYP_fungal"/>
    <property type="match status" value="1"/>
</dbReference>
<comment type="cofactor">
    <cofactor evidence="1 6">
        <name>heme</name>
        <dbReference type="ChEBI" id="CHEBI:30413"/>
    </cofactor>
</comment>